<dbReference type="FunFam" id="3.40.50.300:FF:000134">
    <property type="entry name" value="Iron-enterobactin ABC transporter ATP-binding protein"/>
    <property type="match status" value="1"/>
</dbReference>
<dbReference type="SMART" id="SM00382">
    <property type="entry name" value="AAA"/>
    <property type="match status" value="1"/>
</dbReference>
<keyword evidence="3" id="KW-0547">Nucleotide-binding</keyword>
<organism evidence="6 7">
    <name type="scientific">Tepidimicrobium xylanilyticum</name>
    <dbReference type="NCBI Taxonomy" id="1123352"/>
    <lineage>
        <taxon>Bacteria</taxon>
        <taxon>Bacillati</taxon>
        <taxon>Bacillota</taxon>
        <taxon>Tissierellia</taxon>
        <taxon>Tissierellales</taxon>
        <taxon>Tepidimicrobiaceae</taxon>
        <taxon>Tepidimicrobium</taxon>
    </lineage>
</organism>
<dbReference type="InterPro" id="IPR003439">
    <property type="entry name" value="ABC_transporter-like_ATP-bd"/>
</dbReference>
<dbReference type="GO" id="GO:0016887">
    <property type="term" value="F:ATP hydrolysis activity"/>
    <property type="evidence" value="ECO:0007669"/>
    <property type="project" value="InterPro"/>
</dbReference>
<dbReference type="OrthoDB" id="9806726at2"/>
<dbReference type="InterPro" id="IPR050153">
    <property type="entry name" value="Metal_Ion_Import_ABC"/>
</dbReference>
<feature type="domain" description="ABC transporter" evidence="5">
    <location>
        <begin position="6"/>
        <end position="242"/>
    </location>
</feature>
<dbReference type="PANTHER" id="PTHR42734">
    <property type="entry name" value="METAL TRANSPORT SYSTEM ATP-BINDING PROTEIN TM_0124-RELATED"/>
    <property type="match status" value="1"/>
</dbReference>
<evidence type="ECO:0000256" key="1">
    <source>
        <dbReference type="ARBA" id="ARBA00005417"/>
    </source>
</evidence>
<dbReference type="EMBL" id="FNNG01000002">
    <property type="protein sequence ID" value="SDW48623.1"/>
    <property type="molecule type" value="Genomic_DNA"/>
</dbReference>
<dbReference type="InterPro" id="IPR017871">
    <property type="entry name" value="ABC_transporter-like_CS"/>
</dbReference>
<evidence type="ECO:0000313" key="7">
    <source>
        <dbReference type="Proteomes" id="UP000198828"/>
    </source>
</evidence>
<protein>
    <submittedName>
        <fullName evidence="6">Zinc transport system ATP-binding protein</fullName>
    </submittedName>
</protein>
<dbReference type="InterPro" id="IPR003593">
    <property type="entry name" value="AAA+_ATPase"/>
</dbReference>
<dbReference type="CDD" id="cd03235">
    <property type="entry name" value="ABC_Metallic_Cations"/>
    <property type="match status" value="1"/>
</dbReference>
<dbReference type="PROSITE" id="PS00211">
    <property type="entry name" value="ABC_TRANSPORTER_1"/>
    <property type="match status" value="1"/>
</dbReference>
<evidence type="ECO:0000256" key="3">
    <source>
        <dbReference type="ARBA" id="ARBA00022741"/>
    </source>
</evidence>
<dbReference type="Gene3D" id="3.40.50.300">
    <property type="entry name" value="P-loop containing nucleotide triphosphate hydrolases"/>
    <property type="match status" value="1"/>
</dbReference>
<keyword evidence="4 6" id="KW-0067">ATP-binding</keyword>
<dbReference type="PANTHER" id="PTHR42734:SF17">
    <property type="entry name" value="METAL TRANSPORT SYSTEM ATP-BINDING PROTEIN TM_0124-RELATED"/>
    <property type="match status" value="1"/>
</dbReference>
<keyword evidence="2" id="KW-0813">Transport</keyword>
<dbReference type="Proteomes" id="UP000198828">
    <property type="component" value="Unassembled WGS sequence"/>
</dbReference>
<evidence type="ECO:0000259" key="5">
    <source>
        <dbReference type="PROSITE" id="PS50893"/>
    </source>
</evidence>
<reference evidence="6 7" key="1">
    <citation type="submission" date="2016-10" db="EMBL/GenBank/DDBJ databases">
        <authorList>
            <person name="de Groot N.N."/>
        </authorList>
    </citation>
    <scope>NUCLEOTIDE SEQUENCE [LARGE SCALE GENOMIC DNA]</scope>
    <source>
        <strain evidence="6 7">DSM 23310</strain>
    </source>
</reference>
<dbReference type="GO" id="GO:0005524">
    <property type="term" value="F:ATP binding"/>
    <property type="evidence" value="ECO:0007669"/>
    <property type="project" value="UniProtKB-KW"/>
</dbReference>
<dbReference type="Pfam" id="PF00005">
    <property type="entry name" value="ABC_tran"/>
    <property type="match status" value="1"/>
</dbReference>
<evidence type="ECO:0000256" key="2">
    <source>
        <dbReference type="ARBA" id="ARBA00022448"/>
    </source>
</evidence>
<evidence type="ECO:0000313" key="6">
    <source>
        <dbReference type="EMBL" id="SDW48623.1"/>
    </source>
</evidence>
<evidence type="ECO:0000256" key="4">
    <source>
        <dbReference type="ARBA" id="ARBA00022840"/>
    </source>
</evidence>
<dbReference type="InterPro" id="IPR027417">
    <property type="entry name" value="P-loop_NTPase"/>
</dbReference>
<proteinExistence type="inferred from homology"/>
<dbReference type="PROSITE" id="PS50893">
    <property type="entry name" value="ABC_TRANSPORTER_2"/>
    <property type="match status" value="1"/>
</dbReference>
<name>A0A1H2TXC9_9FIRM</name>
<dbReference type="RefSeq" id="WP_093751155.1">
    <property type="nucleotide sequence ID" value="NZ_BSYN01000014.1"/>
</dbReference>
<accession>A0A1H2TXC9</accession>
<keyword evidence="7" id="KW-1185">Reference proteome</keyword>
<dbReference type="SUPFAM" id="SSF52540">
    <property type="entry name" value="P-loop containing nucleoside triphosphate hydrolases"/>
    <property type="match status" value="1"/>
</dbReference>
<gene>
    <name evidence="6" type="ORF">SAMN05660923_00837</name>
</gene>
<comment type="similarity">
    <text evidence="1">Belongs to the ABC transporter superfamily.</text>
</comment>
<sequence length="249" mass="27950">MTKTIVSVSNLSFSYGDNKVLEDVSFNIDEGDFAGIIGANGSAKTTLLKLMVGLLKPDKGSVELMGKAVKNFKEYKSIGYISQNVRDFNPMFPATVKEVVAANLYDYGGFFRRIKKKDTEKIYKALEIVEMESFINKKIGDLSGGQKQRVFIARALVNEPKILFMDEPLVGVDVASQTKFYSLIEKINRDYNITLVMVSHDIGIIFEKVNKILCLANGKVFTHNTNQTICLEMLKDVFGNDMNILLHKH</sequence>
<dbReference type="AlphaFoldDB" id="A0A1H2TXC9"/>